<dbReference type="EMBL" id="MK211557">
    <property type="protein sequence ID" value="QAU03484.1"/>
    <property type="molecule type" value="Genomic_DNA"/>
</dbReference>
<evidence type="ECO:0000313" key="2">
    <source>
        <dbReference type="Proteomes" id="UP000290296"/>
    </source>
</evidence>
<dbReference type="Proteomes" id="UP000290296">
    <property type="component" value="Genome"/>
</dbReference>
<protein>
    <submittedName>
        <fullName evidence="1">Uncharacterized protein</fullName>
    </submittedName>
</protein>
<name>A0A410T4K8_9CAUD</name>
<organism evidence="1 2">
    <name type="scientific">Staphylococcus phage Henu2</name>
    <dbReference type="NCBI Taxonomy" id="2492948"/>
    <lineage>
        <taxon>Viruses</taxon>
        <taxon>Duplodnaviria</taxon>
        <taxon>Heunggongvirae</taxon>
        <taxon>Uroviricota</taxon>
        <taxon>Caudoviricetes</taxon>
        <taxon>Azeredovirinae</taxon>
        <taxon>Phietavirus</taxon>
        <taxon>Phietavirus Henu2</taxon>
    </lineage>
</organism>
<proteinExistence type="predicted"/>
<gene>
    <name evidence="1" type="ORF">Henu2_gp12</name>
</gene>
<accession>A0A410T4K8</accession>
<evidence type="ECO:0000313" key="1">
    <source>
        <dbReference type="EMBL" id="QAU03484.1"/>
    </source>
</evidence>
<sequence>MEINKDILNKTISEFSKGRKDLLISEYTQIIDNDEIKELQMKEIENVIEYALDKDFDKLLTSFRNTEYDQSYKYSALFKIINKDVGELLSVLEEKRNLKINENDYFGHYNSEKRYFILNFFRRGTTLVGNEAITKERIQSAIIVLHEVDKELYFEISVDSIQNYYRKDSTNYYLSIIDRIVNWISQKLLITCQPVNLNFTIDKMRKNQESDFLVSAQLMNTNNGAKATLDSASSTTIILPILGELKELIATNKNLFKNSEEGLEKINDFIIELEEESDLPWVSLINKTKKISIKFLFESYTGKDYTLLNYYYHEKKREGMDYVTRKLLSEYNQVNIAKNKSEETSLSGI</sequence>
<keyword evidence="2" id="KW-1185">Reference proteome</keyword>
<reference evidence="1 2" key="1">
    <citation type="submission" date="2018-11" db="EMBL/GenBank/DDBJ databases">
        <authorList>
            <person name="Liu Z."/>
            <person name="Teng T."/>
        </authorList>
    </citation>
    <scope>NUCLEOTIDE SEQUENCE [LARGE SCALE GENOMIC DNA]</scope>
</reference>